<reference evidence="2 3" key="1">
    <citation type="journal article" date="2024" name="BMC Genomics">
        <title>De novo assembly and annotation of Popillia japonica's genome with initial clues to its potential as an invasive pest.</title>
        <authorList>
            <person name="Cucini C."/>
            <person name="Boschi S."/>
            <person name="Funari R."/>
            <person name="Cardaioli E."/>
            <person name="Iannotti N."/>
            <person name="Marturano G."/>
            <person name="Paoli F."/>
            <person name="Bruttini M."/>
            <person name="Carapelli A."/>
            <person name="Frati F."/>
            <person name="Nardi F."/>
        </authorList>
    </citation>
    <scope>NUCLEOTIDE SEQUENCE [LARGE SCALE GENOMIC DNA]</scope>
    <source>
        <strain evidence="2">DMR45628</strain>
    </source>
</reference>
<evidence type="ECO:0000256" key="1">
    <source>
        <dbReference type="SAM" id="MobiDB-lite"/>
    </source>
</evidence>
<keyword evidence="3" id="KW-1185">Reference proteome</keyword>
<evidence type="ECO:0000313" key="3">
    <source>
        <dbReference type="Proteomes" id="UP001458880"/>
    </source>
</evidence>
<sequence length="113" mass="12858">MSSYLMKPFADNASSDEYVPSEDESSDECSSDDGEPVLNKTETTFNYYCNKLLPSDNVIETIEDVVRWIMNEYSTENENSTTNDVICNQIDDNSMLPTLIFIEDKAGIKEEIF</sequence>
<comment type="caution">
    <text evidence="2">The sequence shown here is derived from an EMBL/GenBank/DDBJ whole genome shotgun (WGS) entry which is preliminary data.</text>
</comment>
<organism evidence="2 3">
    <name type="scientific">Popillia japonica</name>
    <name type="common">Japanese beetle</name>
    <dbReference type="NCBI Taxonomy" id="7064"/>
    <lineage>
        <taxon>Eukaryota</taxon>
        <taxon>Metazoa</taxon>
        <taxon>Ecdysozoa</taxon>
        <taxon>Arthropoda</taxon>
        <taxon>Hexapoda</taxon>
        <taxon>Insecta</taxon>
        <taxon>Pterygota</taxon>
        <taxon>Neoptera</taxon>
        <taxon>Endopterygota</taxon>
        <taxon>Coleoptera</taxon>
        <taxon>Polyphaga</taxon>
        <taxon>Scarabaeiformia</taxon>
        <taxon>Scarabaeidae</taxon>
        <taxon>Rutelinae</taxon>
        <taxon>Popillia</taxon>
    </lineage>
</organism>
<feature type="compositionally biased region" description="Acidic residues" evidence="1">
    <location>
        <begin position="19"/>
        <end position="35"/>
    </location>
</feature>
<accession>A0AAW1L9U5</accession>
<protein>
    <submittedName>
        <fullName evidence="2">Uncharacterized protein</fullName>
    </submittedName>
</protein>
<dbReference type="Proteomes" id="UP001458880">
    <property type="component" value="Unassembled WGS sequence"/>
</dbReference>
<dbReference type="AlphaFoldDB" id="A0AAW1L9U5"/>
<evidence type="ECO:0000313" key="2">
    <source>
        <dbReference type="EMBL" id="KAK9730869.1"/>
    </source>
</evidence>
<feature type="region of interest" description="Disordered" evidence="1">
    <location>
        <begin position="1"/>
        <end position="37"/>
    </location>
</feature>
<gene>
    <name evidence="2" type="ORF">QE152_g14212</name>
</gene>
<proteinExistence type="predicted"/>
<dbReference type="EMBL" id="JASPKY010000141">
    <property type="protein sequence ID" value="KAK9730869.1"/>
    <property type="molecule type" value="Genomic_DNA"/>
</dbReference>
<name>A0AAW1L9U5_POPJA</name>